<dbReference type="EMBL" id="RYZZ01000001">
    <property type="protein sequence ID" value="RUQ32551.1"/>
    <property type="molecule type" value="Genomic_DNA"/>
</dbReference>
<evidence type="ECO:0000313" key="3">
    <source>
        <dbReference type="Proteomes" id="UP000267430"/>
    </source>
</evidence>
<comment type="caution">
    <text evidence="2">The sequence shown here is derived from an EMBL/GenBank/DDBJ whole genome shotgun (WGS) entry which is preliminary data.</text>
</comment>
<name>A0A3S0UIT1_9BACI</name>
<keyword evidence="3" id="KW-1185">Reference proteome</keyword>
<keyword evidence="1" id="KW-0472">Membrane</keyword>
<dbReference type="AlphaFoldDB" id="A0A3S0UIT1"/>
<proteinExistence type="predicted"/>
<keyword evidence="1" id="KW-0812">Transmembrane</keyword>
<protein>
    <submittedName>
        <fullName evidence="2">Uncharacterized protein</fullName>
    </submittedName>
</protein>
<evidence type="ECO:0000313" key="2">
    <source>
        <dbReference type="EMBL" id="RUQ32551.1"/>
    </source>
</evidence>
<feature type="transmembrane region" description="Helical" evidence="1">
    <location>
        <begin position="39"/>
        <end position="58"/>
    </location>
</feature>
<dbReference type="RefSeq" id="WP_126862842.1">
    <property type="nucleotide sequence ID" value="NZ_JAUSTX010000002.1"/>
</dbReference>
<dbReference type="Proteomes" id="UP000267430">
    <property type="component" value="Unassembled WGS sequence"/>
</dbReference>
<accession>A0A3S0UIT1</accession>
<dbReference type="OrthoDB" id="2924197at2"/>
<evidence type="ECO:0000256" key="1">
    <source>
        <dbReference type="SAM" id="Phobius"/>
    </source>
</evidence>
<reference evidence="2 3" key="1">
    <citation type="submission" date="2018-12" db="EMBL/GenBank/DDBJ databases">
        <title>Bacillus chawlae sp. nov., Bacillus glennii sp. nov., and Bacillus saganii sp. nov. Isolated from the Vehicle Assembly Building at Kennedy Space Center where the Viking Spacecraft were Assembled.</title>
        <authorList>
            <person name="Seuylemezian A."/>
            <person name="Vaishampayan P."/>
        </authorList>
    </citation>
    <scope>NUCLEOTIDE SEQUENCE [LARGE SCALE GENOMIC DNA]</scope>
    <source>
        <strain evidence="2 3">L5</strain>
    </source>
</reference>
<keyword evidence="1" id="KW-1133">Transmembrane helix</keyword>
<sequence length="268" mass="30952">MNIRTYYERTARRCFHVSWLTLIIAVIFFVLHVCNVFEGNIIAITLPFLFLSIAQFCVSRTYENRMKDLPPDNVMMTNVSPLATKDVLLTFLPAPTLRVLLFHPNGSLLGEIRDLNMHWFMWMIPNSFSLVLPKRYLLTNGEGEVLAEYKMKWGIKTVIYMKDNTGRLVGHYRESLKESIIRLKGMIYTAEGQAWMPINVGGLLHNFDIETEGGKHIVSLRKGWMPLEWGTRFKEMNTPILSFDDQAKVEEKIAVFGFCASAFHHRSN</sequence>
<feature type="transmembrane region" description="Helical" evidence="1">
    <location>
        <begin position="14"/>
        <end position="33"/>
    </location>
</feature>
<gene>
    <name evidence="2" type="ORF">ELQ35_00150</name>
</gene>
<organism evidence="2 3">
    <name type="scientific">Peribacillus cavernae</name>
    <dbReference type="NCBI Taxonomy" id="1674310"/>
    <lineage>
        <taxon>Bacteria</taxon>
        <taxon>Bacillati</taxon>
        <taxon>Bacillota</taxon>
        <taxon>Bacilli</taxon>
        <taxon>Bacillales</taxon>
        <taxon>Bacillaceae</taxon>
        <taxon>Peribacillus</taxon>
    </lineage>
</organism>